<evidence type="ECO:0000313" key="2">
    <source>
        <dbReference type="EMBL" id="PZO58326.1"/>
    </source>
</evidence>
<accession>A0A2W4XLU3</accession>
<organism evidence="2 3">
    <name type="scientific">Phormidesmis priestleyi</name>
    <dbReference type="NCBI Taxonomy" id="268141"/>
    <lineage>
        <taxon>Bacteria</taxon>
        <taxon>Bacillati</taxon>
        <taxon>Cyanobacteriota</taxon>
        <taxon>Cyanophyceae</taxon>
        <taxon>Leptolyngbyales</taxon>
        <taxon>Leptolyngbyaceae</taxon>
        <taxon>Phormidesmis</taxon>
    </lineage>
</organism>
<comment type="caution">
    <text evidence="2">The sequence shown here is derived from an EMBL/GenBank/DDBJ whole genome shotgun (WGS) entry which is preliminary data.</text>
</comment>
<dbReference type="AlphaFoldDB" id="A0A2W4XLU3"/>
<feature type="region of interest" description="Disordered" evidence="1">
    <location>
        <begin position="18"/>
        <end position="40"/>
    </location>
</feature>
<protein>
    <recommendedName>
        <fullName evidence="4">UVR domain-containing protein</fullName>
    </recommendedName>
</protein>
<gene>
    <name evidence="2" type="ORF">DCF15_05680</name>
</gene>
<evidence type="ECO:0008006" key="4">
    <source>
        <dbReference type="Google" id="ProtNLM"/>
    </source>
</evidence>
<dbReference type="EMBL" id="QBMP01000037">
    <property type="protein sequence ID" value="PZO58326.1"/>
    <property type="molecule type" value="Genomic_DNA"/>
</dbReference>
<proteinExistence type="predicted"/>
<feature type="compositionally biased region" description="Basic residues" evidence="1">
    <location>
        <begin position="18"/>
        <end position="27"/>
    </location>
</feature>
<reference evidence="3" key="1">
    <citation type="submission" date="2018-04" db="EMBL/GenBank/DDBJ databases">
        <authorList>
            <person name="Cornet L."/>
        </authorList>
    </citation>
    <scope>NUCLEOTIDE SEQUENCE [LARGE SCALE GENOMIC DNA]</scope>
</reference>
<name>A0A2W4XLU3_9CYAN</name>
<evidence type="ECO:0000313" key="3">
    <source>
        <dbReference type="Proteomes" id="UP000249794"/>
    </source>
</evidence>
<sequence length="40" mass="4726">MKFEEASTCRDRIKHLRDRLLGKHRSPFKQAQNADRVASE</sequence>
<reference evidence="2 3" key="2">
    <citation type="submission" date="2018-06" db="EMBL/GenBank/DDBJ databases">
        <title>Metagenomic assembly of (sub)arctic Cyanobacteria and their associated microbiome from non-axenic cultures.</title>
        <authorList>
            <person name="Baurain D."/>
        </authorList>
    </citation>
    <scope>NUCLEOTIDE SEQUENCE [LARGE SCALE GENOMIC DNA]</scope>
    <source>
        <strain evidence="2">ULC027bin1</strain>
    </source>
</reference>
<evidence type="ECO:0000256" key="1">
    <source>
        <dbReference type="SAM" id="MobiDB-lite"/>
    </source>
</evidence>
<dbReference type="Proteomes" id="UP000249794">
    <property type="component" value="Unassembled WGS sequence"/>
</dbReference>